<reference evidence="2" key="1">
    <citation type="submission" date="2020-12" db="EMBL/GenBank/DDBJ databases">
        <title>Metabolic potential, ecology and presence of endohyphal bacteria is reflected in genomic diversity of Mucoromycotina.</title>
        <authorList>
            <person name="Muszewska A."/>
            <person name="Okrasinska A."/>
            <person name="Steczkiewicz K."/>
            <person name="Drgas O."/>
            <person name="Orlowska M."/>
            <person name="Perlinska-Lenart U."/>
            <person name="Aleksandrzak-Piekarczyk T."/>
            <person name="Szatraj K."/>
            <person name="Zielenkiewicz U."/>
            <person name="Pilsyk S."/>
            <person name="Malc E."/>
            <person name="Mieczkowski P."/>
            <person name="Kruszewska J.S."/>
            <person name="Biernat P."/>
            <person name="Pawlowska J."/>
        </authorList>
    </citation>
    <scope>NUCLEOTIDE SEQUENCE</scope>
    <source>
        <strain evidence="2">WA0000051536</strain>
    </source>
</reference>
<feature type="region of interest" description="Disordered" evidence="1">
    <location>
        <begin position="223"/>
        <end position="306"/>
    </location>
</feature>
<comment type="caution">
    <text evidence="2">The sequence shown here is derived from an EMBL/GenBank/DDBJ whole genome shotgun (WGS) entry which is preliminary data.</text>
</comment>
<proteinExistence type="predicted"/>
<accession>A0A8H7PN58</accession>
<evidence type="ECO:0000313" key="3">
    <source>
        <dbReference type="Proteomes" id="UP000612746"/>
    </source>
</evidence>
<feature type="compositionally biased region" description="Polar residues" evidence="1">
    <location>
        <begin position="273"/>
        <end position="282"/>
    </location>
</feature>
<organism evidence="2 3">
    <name type="scientific">Umbelopsis vinacea</name>
    <dbReference type="NCBI Taxonomy" id="44442"/>
    <lineage>
        <taxon>Eukaryota</taxon>
        <taxon>Fungi</taxon>
        <taxon>Fungi incertae sedis</taxon>
        <taxon>Mucoromycota</taxon>
        <taxon>Mucoromycotina</taxon>
        <taxon>Umbelopsidomycetes</taxon>
        <taxon>Umbelopsidales</taxon>
        <taxon>Umbelopsidaceae</taxon>
        <taxon>Umbelopsis</taxon>
    </lineage>
</organism>
<feature type="compositionally biased region" description="Polar residues" evidence="1">
    <location>
        <begin position="42"/>
        <end position="60"/>
    </location>
</feature>
<feature type="region of interest" description="Disordered" evidence="1">
    <location>
        <begin position="24"/>
        <end position="88"/>
    </location>
</feature>
<dbReference type="EMBL" id="JAEPRA010000013">
    <property type="protein sequence ID" value="KAG2176745.1"/>
    <property type="molecule type" value="Genomic_DNA"/>
</dbReference>
<protein>
    <submittedName>
        <fullName evidence="2">Uncharacterized protein</fullName>
    </submittedName>
</protein>
<keyword evidence="3" id="KW-1185">Reference proteome</keyword>
<feature type="region of interest" description="Disordered" evidence="1">
    <location>
        <begin position="143"/>
        <end position="165"/>
    </location>
</feature>
<dbReference type="OrthoDB" id="2404785at2759"/>
<dbReference type="AlphaFoldDB" id="A0A8H7PN58"/>
<feature type="compositionally biased region" description="Basic and acidic residues" evidence="1">
    <location>
        <begin position="297"/>
        <end position="306"/>
    </location>
</feature>
<evidence type="ECO:0000256" key="1">
    <source>
        <dbReference type="SAM" id="MobiDB-lite"/>
    </source>
</evidence>
<evidence type="ECO:0000313" key="2">
    <source>
        <dbReference type="EMBL" id="KAG2176745.1"/>
    </source>
</evidence>
<dbReference type="Proteomes" id="UP000612746">
    <property type="component" value="Unassembled WGS sequence"/>
</dbReference>
<gene>
    <name evidence="2" type="ORF">INT44_007409</name>
</gene>
<name>A0A8H7PN58_9FUNG</name>
<sequence>MSTAGPAYEIRFRDDEHVQIIDLTRNGAAPETRPLPSDEDTQVSSLAVSRDTPVTSQPIAVQQPPPHETYNLAKSAPHRRGTSNTYPLNSDTSFSWTGRANQDLDVIPTVARRLAEEEALDSFRRQEGEEAMRKALERKAKIAAARQHARTRSGGMSSDHSDGDTLAVENYVSSPVDQTSFDKSAVYGTFAHTNESHYETVEQNLPQDNHTVDMKEDGTYRLDKKGMDNVEGTQPRIDSQPNVYPYRPQQHMDKDLRYPPKGHMGDRHHKQRQLNTHEMNTLKSEDGQSKAQSQDIPSHHLAEEAVKTDEKQGCCCIIS</sequence>